<sequence>MNEQERQQRASKIAQQQFEKVDLSKLDQYPLFPNCDEMLDNKECFSRELHSLIYKKLASSTNKIELIKQDSISISITVTKEGNIKYDSLVTHAHHVNSDQITLFLSEALTELPRINSALKKDIPVSSSFIVPVVFELIEVEY</sequence>
<name>A0A090PZZ0_9FLAO</name>
<dbReference type="eggNOG" id="ENOG502ZYS3">
    <property type="taxonomic scope" value="Bacteria"/>
</dbReference>
<organism evidence="1 2">
    <name type="scientific">Nonlabens tegetincola</name>
    <dbReference type="NCBI Taxonomy" id="323273"/>
    <lineage>
        <taxon>Bacteria</taxon>
        <taxon>Pseudomonadati</taxon>
        <taxon>Bacteroidota</taxon>
        <taxon>Flavobacteriia</taxon>
        <taxon>Flavobacteriales</taxon>
        <taxon>Flavobacteriaceae</taxon>
        <taxon>Nonlabens</taxon>
    </lineage>
</organism>
<keyword evidence="2" id="KW-1185">Reference proteome</keyword>
<evidence type="ECO:0008006" key="3">
    <source>
        <dbReference type="Google" id="ProtNLM"/>
    </source>
</evidence>
<evidence type="ECO:0000313" key="1">
    <source>
        <dbReference type="EMBL" id="GAK95462.1"/>
    </source>
</evidence>
<gene>
    <name evidence="1" type="ORF">JCM19294_2244</name>
</gene>
<dbReference type="EMBL" id="BBML01000001">
    <property type="protein sequence ID" value="GAK95462.1"/>
    <property type="molecule type" value="Genomic_DNA"/>
</dbReference>
<proteinExistence type="predicted"/>
<dbReference type="AlphaFoldDB" id="A0A090PZZ0"/>
<accession>A0A090PZZ0</accession>
<comment type="caution">
    <text evidence="1">The sequence shown here is derived from an EMBL/GenBank/DDBJ whole genome shotgun (WGS) entry which is preliminary data.</text>
</comment>
<dbReference type="STRING" id="319236.BST91_00355"/>
<dbReference type="Proteomes" id="UP000029221">
    <property type="component" value="Unassembled WGS sequence"/>
</dbReference>
<protein>
    <recommendedName>
        <fullName evidence="3">TonB C-terminal domain-containing protein</fullName>
    </recommendedName>
</protein>
<reference evidence="1" key="1">
    <citation type="journal article" date="2014" name="Genome Announc.">
        <title>Draft Genome Sequences of Marine Flavobacterium Nonlabens Strains NR17, NR24, NR27, NR32, NR33, and Ara13.</title>
        <authorList>
            <person name="Nakanishi M."/>
            <person name="Meirelles P."/>
            <person name="Suzuki R."/>
            <person name="Takatani N."/>
            <person name="Mino S."/>
            <person name="Suda W."/>
            <person name="Oshima K."/>
            <person name="Hattori M."/>
            <person name="Ohkuma M."/>
            <person name="Hosokawa M."/>
            <person name="Miyashita K."/>
            <person name="Thompson F.L."/>
            <person name="Niwa A."/>
            <person name="Sawabe T."/>
            <person name="Sawabe T."/>
        </authorList>
    </citation>
    <scope>NUCLEOTIDE SEQUENCE [LARGE SCALE GENOMIC DNA]</scope>
    <source>
        <strain evidence="1">JCM 19294</strain>
    </source>
</reference>
<evidence type="ECO:0000313" key="2">
    <source>
        <dbReference type="Proteomes" id="UP000029221"/>
    </source>
</evidence>